<dbReference type="EMBL" id="JAWQEG010001990">
    <property type="protein sequence ID" value="KAK3875282.1"/>
    <property type="molecule type" value="Genomic_DNA"/>
</dbReference>
<proteinExistence type="predicted"/>
<dbReference type="AlphaFoldDB" id="A0AAE1FLD6"/>
<dbReference type="Proteomes" id="UP001286313">
    <property type="component" value="Unassembled WGS sequence"/>
</dbReference>
<evidence type="ECO:0000313" key="1">
    <source>
        <dbReference type="EMBL" id="KAK3875282.1"/>
    </source>
</evidence>
<accession>A0AAE1FLD6</accession>
<protein>
    <submittedName>
        <fullName evidence="1">Uncharacterized protein</fullName>
    </submittedName>
</protein>
<evidence type="ECO:0000313" key="2">
    <source>
        <dbReference type="Proteomes" id="UP001286313"/>
    </source>
</evidence>
<reference evidence="1" key="1">
    <citation type="submission" date="2023-10" db="EMBL/GenBank/DDBJ databases">
        <title>Genome assemblies of two species of porcelain crab, Petrolisthes cinctipes and Petrolisthes manimaculis (Anomura: Porcellanidae).</title>
        <authorList>
            <person name="Angst P."/>
        </authorList>
    </citation>
    <scope>NUCLEOTIDE SEQUENCE</scope>
    <source>
        <strain evidence="1">PB745_01</strain>
        <tissue evidence="1">Gill</tissue>
    </source>
</reference>
<sequence>MKVGKKGGKEGREGERKGRVQRAVVLGAILLLGTCATISSAQKSPGQVIMLALSQFSPAEQQEITQHMVNTLRNDPEHFLSCVVENVPAPNKESCHPMAFTLRVIIKSLAQNQFQCGPENSCRPEHSQLVNTMAGIIHADKPYCQRLLTGLREDPSACTLPLP</sequence>
<organism evidence="1 2">
    <name type="scientific">Petrolisthes cinctipes</name>
    <name type="common">Flat porcelain crab</name>
    <dbReference type="NCBI Taxonomy" id="88211"/>
    <lineage>
        <taxon>Eukaryota</taxon>
        <taxon>Metazoa</taxon>
        <taxon>Ecdysozoa</taxon>
        <taxon>Arthropoda</taxon>
        <taxon>Crustacea</taxon>
        <taxon>Multicrustacea</taxon>
        <taxon>Malacostraca</taxon>
        <taxon>Eumalacostraca</taxon>
        <taxon>Eucarida</taxon>
        <taxon>Decapoda</taxon>
        <taxon>Pleocyemata</taxon>
        <taxon>Anomura</taxon>
        <taxon>Galatheoidea</taxon>
        <taxon>Porcellanidae</taxon>
        <taxon>Petrolisthes</taxon>
    </lineage>
</organism>
<comment type="caution">
    <text evidence="1">The sequence shown here is derived from an EMBL/GenBank/DDBJ whole genome shotgun (WGS) entry which is preliminary data.</text>
</comment>
<name>A0AAE1FLD6_PETCI</name>
<gene>
    <name evidence="1" type="ORF">Pcinc_019837</name>
</gene>
<keyword evidence="2" id="KW-1185">Reference proteome</keyword>